<evidence type="ECO:0000256" key="2">
    <source>
        <dbReference type="ARBA" id="ARBA00008814"/>
    </source>
</evidence>
<dbReference type="Pfam" id="PF01497">
    <property type="entry name" value="Peripla_BP_2"/>
    <property type="match status" value="1"/>
</dbReference>
<organism evidence="7 8">
    <name type="scientific">Nocardioides iriomotensis</name>
    <dbReference type="NCBI Taxonomy" id="715784"/>
    <lineage>
        <taxon>Bacteria</taxon>
        <taxon>Bacillati</taxon>
        <taxon>Actinomycetota</taxon>
        <taxon>Actinomycetes</taxon>
        <taxon>Propionibacteriales</taxon>
        <taxon>Nocardioidaceae</taxon>
        <taxon>Nocardioides</taxon>
    </lineage>
</organism>
<keyword evidence="8" id="KW-1185">Reference proteome</keyword>
<name>A0A4Q5IU27_9ACTN</name>
<proteinExistence type="inferred from homology"/>
<comment type="similarity">
    <text evidence="2">Belongs to the bacterial solute-binding protein 8 family.</text>
</comment>
<evidence type="ECO:0000259" key="6">
    <source>
        <dbReference type="PROSITE" id="PS50983"/>
    </source>
</evidence>
<dbReference type="InterPro" id="IPR002491">
    <property type="entry name" value="ABC_transptr_periplasmic_BD"/>
</dbReference>
<dbReference type="PROSITE" id="PS51257">
    <property type="entry name" value="PROKAR_LIPOPROTEIN"/>
    <property type="match status" value="1"/>
</dbReference>
<evidence type="ECO:0000256" key="1">
    <source>
        <dbReference type="ARBA" id="ARBA00004196"/>
    </source>
</evidence>
<dbReference type="Gene3D" id="3.40.50.1980">
    <property type="entry name" value="Nitrogenase molybdenum iron protein domain"/>
    <property type="match status" value="2"/>
</dbReference>
<sequence length="342" mass="36329">MTTRPRFVRTLAAAGTAAATLVLAACGSGSSDETDTATDAGSGSFEPVTLEHALGETTIEERPDRVATWGWGSADAAIALGVVPVAIPRTAYAGDQDGMLPWNKEAIEAAGAEPPTMLTEAEEPPYEEFIKADPDVILATYSGLTQEQYDKLSKIAPVVAYPDQPWATPWRDVITTAGEALGKTDEADQVLADIDRAVSKAADAHPEFQGKTIAAVADYGSFYVYRSADPRVQFLEDLGFETAPSVEKLDTEESSFYFTLSYEKVDQLDSDVLLSYADSPQTQKAFMNAASTTTLPQYDAGTIAEATGEELVASVSPPTALSLTWGLDAYVDLLSEAAAEVS</sequence>
<dbReference type="CDD" id="cd01146">
    <property type="entry name" value="FhuD"/>
    <property type="match status" value="1"/>
</dbReference>
<dbReference type="GO" id="GO:1901678">
    <property type="term" value="P:iron coordination entity transport"/>
    <property type="evidence" value="ECO:0007669"/>
    <property type="project" value="UniProtKB-ARBA"/>
</dbReference>
<evidence type="ECO:0000256" key="3">
    <source>
        <dbReference type="ARBA" id="ARBA00022448"/>
    </source>
</evidence>
<feature type="signal peptide" evidence="5">
    <location>
        <begin position="1"/>
        <end position="24"/>
    </location>
</feature>
<dbReference type="Proteomes" id="UP000291189">
    <property type="component" value="Unassembled WGS sequence"/>
</dbReference>
<comment type="caution">
    <text evidence="7">The sequence shown here is derived from an EMBL/GenBank/DDBJ whole genome shotgun (WGS) entry which is preliminary data.</text>
</comment>
<feature type="domain" description="Fe/B12 periplasmic-binding" evidence="6">
    <location>
        <begin position="65"/>
        <end position="338"/>
    </location>
</feature>
<evidence type="ECO:0000313" key="7">
    <source>
        <dbReference type="EMBL" id="RYU09330.1"/>
    </source>
</evidence>
<feature type="chain" id="PRO_5020530269" evidence="5">
    <location>
        <begin position="25"/>
        <end position="342"/>
    </location>
</feature>
<dbReference type="PANTHER" id="PTHR30532:SF24">
    <property type="entry name" value="FERRIC ENTEROBACTIN-BINDING PERIPLASMIC PROTEIN FEPB"/>
    <property type="match status" value="1"/>
</dbReference>
<dbReference type="PANTHER" id="PTHR30532">
    <property type="entry name" value="IRON III DICITRATE-BINDING PERIPLASMIC PROTEIN"/>
    <property type="match status" value="1"/>
</dbReference>
<dbReference type="SUPFAM" id="SSF53807">
    <property type="entry name" value="Helical backbone' metal receptor"/>
    <property type="match status" value="1"/>
</dbReference>
<keyword evidence="3" id="KW-0813">Transport</keyword>
<evidence type="ECO:0000256" key="5">
    <source>
        <dbReference type="SAM" id="SignalP"/>
    </source>
</evidence>
<evidence type="ECO:0000313" key="8">
    <source>
        <dbReference type="Proteomes" id="UP000291189"/>
    </source>
</evidence>
<dbReference type="InterPro" id="IPR051313">
    <property type="entry name" value="Bact_iron-sidero_bind"/>
</dbReference>
<comment type="subcellular location">
    <subcellularLocation>
        <location evidence="1">Cell envelope</location>
    </subcellularLocation>
</comment>
<dbReference type="EMBL" id="SDPU01000035">
    <property type="protein sequence ID" value="RYU09330.1"/>
    <property type="molecule type" value="Genomic_DNA"/>
</dbReference>
<accession>A0A4Q5IU27</accession>
<evidence type="ECO:0000256" key="4">
    <source>
        <dbReference type="ARBA" id="ARBA00022729"/>
    </source>
</evidence>
<dbReference type="GO" id="GO:0030288">
    <property type="term" value="C:outer membrane-bounded periplasmic space"/>
    <property type="evidence" value="ECO:0007669"/>
    <property type="project" value="TreeGrafter"/>
</dbReference>
<keyword evidence="4 5" id="KW-0732">Signal</keyword>
<dbReference type="OrthoDB" id="1846031at2"/>
<protein>
    <submittedName>
        <fullName evidence="7">Iron-siderophore ABC transporter substrate-binding protein</fullName>
    </submittedName>
</protein>
<reference evidence="7 8" key="1">
    <citation type="submission" date="2019-01" db="EMBL/GenBank/DDBJ databases">
        <title>Nocardioides guangzhouensis sp. nov., an actinobacterium isolated from soil.</title>
        <authorList>
            <person name="Fu Y."/>
            <person name="Cai Y."/>
            <person name="Lin Z."/>
            <person name="Chen P."/>
        </authorList>
    </citation>
    <scope>NUCLEOTIDE SEQUENCE [LARGE SCALE GENOMIC DNA]</scope>
    <source>
        <strain evidence="7 8">NBRC 105384</strain>
    </source>
</reference>
<dbReference type="AlphaFoldDB" id="A0A4Q5IU27"/>
<dbReference type="RefSeq" id="WP_129989095.1">
    <property type="nucleotide sequence ID" value="NZ_SDPU01000035.1"/>
</dbReference>
<gene>
    <name evidence="7" type="ORF">ETU37_19830</name>
</gene>
<dbReference type="PROSITE" id="PS50983">
    <property type="entry name" value="FE_B12_PBP"/>
    <property type="match status" value="1"/>
</dbReference>